<feature type="transmembrane region" description="Helical" evidence="21">
    <location>
        <begin position="176"/>
        <end position="197"/>
    </location>
</feature>
<evidence type="ECO:0000256" key="13">
    <source>
        <dbReference type="ARBA" id="ARBA00022989"/>
    </source>
</evidence>
<dbReference type="InterPro" id="IPR036927">
    <property type="entry name" value="Cyt_c_oxase-like_su1_sf"/>
</dbReference>
<keyword evidence="11" id="KW-1278">Translocase</keyword>
<dbReference type="CDD" id="cd01661">
    <property type="entry name" value="cbb3_Oxidase_I"/>
    <property type="match status" value="1"/>
</dbReference>
<dbReference type="NCBIfam" id="TIGR00780">
    <property type="entry name" value="ccoN"/>
    <property type="match status" value="1"/>
</dbReference>
<feature type="transmembrane region" description="Helical" evidence="21">
    <location>
        <begin position="143"/>
        <end position="164"/>
    </location>
</feature>
<dbReference type="Pfam" id="PF00115">
    <property type="entry name" value="COX1"/>
    <property type="match status" value="1"/>
</dbReference>
<dbReference type="NCBIfam" id="TIGR00781">
    <property type="entry name" value="ccoO"/>
    <property type="match status" value="1"/>
</dbReference>
<evidence type="ECO:0000256" key="3">
    <source>
        <dbReference type="ARBA" id="ARBA00004673"/>
    </source>
</evidence>
<feature type="transmembrane region" description="Helical" evidence="21">
    <location>
        <begin position="113"/>
        <end position="131"/>
    </location>
</feature>
<evidence type="ECO:0000256" key="14">
    <source>
        <dbReference type="ARBA" id="ARBA00023004"/>
    </source>
</evidence>
<evidence type="ECO:0000313" key="25">
    <source>
        <dbReference type="Proteomes" id="UP000319817"/>
    </source>
</evidence>
<dbReference type="InterPro" id="IPR036909">
    <property type="entry name" value="Cyt_c-like_dom_sf"/>
</dbReference>
<dbReference type="InterPro" id="IPR000883">
    <property type="entry name" value="Cyt_C_Oxase_1"/>
</dbReference>
<gene>
    <name evidence="24" type="ORF">K239x_14960</name>
</gene>
<evidence type="ECO:0000256" key="21">
    <source>
        <dbReference type="SAM" id="Phobius"/>
    </source>
</evidence>
<comment type="cofactor">
    <cofactor evidence="18">
        <name>Cu(2+)</name>
        <dbReference type="ChEBI" id="CHEBI:29036"/>
    </cofactor>
    <text evidence="18">Binds 1 copper ion per subunit, denoted as copper B.</text>
</comment>
<feature type="transmembrane region" description="Helical" evidence="21">
    <location>
        <begin position="397"/>
        <end position="417"/>
    </location>
</feature>
<dbReference type="Pfam" id="PF02433">
    <property type="entry name" value="FixO"/>
    <property type="match status" value="1"/>
</dbReference>
<dbReference type="InterPro" id="IPR003468">
    <property type="entry name" value="Cyt_c_oxidase_monohaem-su/FixO"/>
</dbReference>
<comment type="cofactor">
    <cofactor evidence="1">
        <name>heme b</name>
        <dbReference type="ChEBI" id="CHEBI:60344"/>
    </cofactor>
</comment>
<evidence type="ECO:0000256" key="2">
    <source>
        <dbReference type="ARBA" id="ARBA00004651"/>
    </source>
</evidence>
<dbReference type="NCBIfam" id="NF011053">
    <property type="entry name" value="PRK14485.1"/>
    <property type="match status" value="1"/>
</dbReference>
<keyword evidence="9 19" id="KW-0812">Transmembrane</keyword>
<keyword evidence="5 19" id="KW-0813">Transport</keyword>
<comment type="catalytic activity">
    <reaction evidence="17">
        <text>4 Fe(II)-[cytochrome c] + O2 + 8 H(+)(in) = 4 Fe(III)-[cytochrome c] + 2 H2O + 4 H(+)(out)</text>
        <dbReference type="Rhea" id="RHEA:11436"/>
        <dbReference type="Rhea" id="RHEA-COMP:10350"/>
        <dbReference type="Rhea" id="RHEA-COMP:14399"/>
        <dbReference type="ChEBI" id="CHEBI:15377"/>
        <dbReference type="ChEBI" id="CHEBI:15378"/>
        <dbReference type="ChEBI" id="CHEBI:15379"/>
        <dbReference type="ChEBI" id="CHEBI:29033"/>
        <dbReference type="ChEBI" id="CHEBI:29034"/>
        <dbReference type="EC" id="7.1.1.9"/>
    </reaction>
</comment>
<dbReference type="NCBIfam" id="NF011055">
    <property type="entry name" value="PRK14487.1"/>
    <property type="match status" value="1"/>
</dbReference>
<keyword evidence="15" id="KW-0186">Copper</keyword>
<feature type="binding site" description="axial binding residue" evidence="18">
    <location>
        <position position="362"/>
    </location>
    <ligand>
        <name>heme b</name>
        <dbReference type="ChEBI" id="CHEBI:60344"/>
        <label>1; low-spin</label>
    </ligand>
    <ligandPart>
        <name>Fe</name>
        <dbReference type="ChEBI" id="CHEBI:18248"/>
    </ligandPart>
</feature>
<feature type="binding site" description="axial binding residue" evidence="18">
    <location>
        <position position="360"/>
    </location>
    <ligand>
        <name>heme b</name>
        <dbReference type="ChEBI" id="CHEBI:60344"/>
        <label>2; high-spin</label>
    </ligand>
    <ligandPart>
        <name>Fe</name>
        <dbReference type="ChEBI" id="CHEBI:18248"/>
    </ligandPart>
</feature>
<evidence type="ECO:0000256" key="8">
    <source>
        <dbReference type="ARBA" id="ARBA00022660"/>
    </source>
</evidence>
<dbReference type="Gene3D" id="1.10.760.10">
    <property type="entry name" value="Cytochrome c-like domain"/>
    <property type="match status" value="1"/>
</dbReference>
<evidence type="ECO:0000256" key="17">
    <source>
        <dbReference type="ARBA" id="ARBA00047816"/>
    </source>
</evidence>
<keyword evidence="14 18" id="KW-0408">Iron</keyword>
<comment type="similarity">
    <text evidence="19">Belongs to the heme-copper respiratory oxidase family.</text>
</comment>
<dbReference type="GO" id="GO:0022904">
    <property type="term" value="P:respiratory electron transport chain"/>
    <property type="evidence" value="ECO:0007669"/>
    <property type="project" value="TreeGrafter"/>
</dbReference>
<dbReference type="Proteomes" id="UP000319817">
    <property type="component" value="Chromosome"/>
</dbReference>
<comment type="cofactor">
    <cofactor evidence="18">
        <name>heme</name>
        <dbReference type="ChEBI" id="CHEBI:30413"/>
    </cofactor>
    <text evidence="18">Binds 2 heme groups per subunit, denoted as high- and low-spin.</text>
</comment>
<feature type="compositionally biased region" description="Low complexity" evidence="20">
    <location>
        <begin position="751"/>
        <end position="771"/>
    </location>
</feature>
<feature type="binding site" evidence="18">
    <location>
        <position position="273"/>
    </location>
    <ligand>
        <name>Cu cation</name>
        <dbReference type="ChEBI" id="CHEBI:23378"/>
        <label>B</label>
    </ligand>
</feature>
<dbReference type="GO" id="GO:0004129">
    <property type="term" value="F:cytochrome-c oxidase activity"/>
    <property type="evidence" value="ECO:0007669"/>
    <property type="project" value="UniProtKB-EC"/>
</dbReference>
<feature type="domain" description="Cytochrome oxidase subunit I profile" evidence="22">
    <location>
        <begin position="1"/>
        <end position="502"/>
    </location>
</feature>
<dbReference type="OrthoDB" id="9805440at2"/>
<feature type="domain" description="Cytochrome c" evidence="23">
    <location>
        <begin position="573"/>
        <end position="737"/>
    </location>
</feature>
<keyword evidence="6" id="KW-1003">Cell membrane</keyword>
<dbReference type="GO" id="GO:0046872">
    <property type="term" value="F:metal ion binding"/>
    <property type="evidence" value="ECO:0007669"/>
    <property type="project" value="UniProtKB-KW"/>
</dbReference>
<dbReference type="PROSITE" id="PS00077">
    <property type="entry name" value="COX1_CUB"/>
    <property type="match status" value="1"/>
</dbReference>
<evidence type="ECO:0000256" key="11">
    <source>
        <dbReference type="ARBA" id="ARBA00022967"/>
    </source>
</evidence>
<evidence type="ECO:0000256" key="20">
    <source>
        <dbReference type="SAM" id="MobiDB-lite"/>
    </source>
</evidence>
<dbReference type="PROSITE" id="PS51007">
    <property type="entry name" value="CYTC"/>
    <property type="match status" value="1"/>
</dbReference>
<feature type="transmembrane region" description="Helical" evidence="21">
    <location>
        <begin position="321"/>
        <end position="344"/>
    </location>
</feature>
<feature type="transmembrane region" description="Helical" evidence="21">
    <location>
        <begin position="449"/>
        <end position="468"/>
    </location>
</feature>
<dbReference type="GO" id="GO:0015990">
    <property type="term" value="P:electron transport coupled proton transport"/>
    <property type="evidence" value="ECO:0007669"/>
    <property type="project" value="TreeGrafter"/>
</dbReference>
<protein>
    <recommendedName>
        <fullName evidence="4">cytochrome-c oxidase</fullName>
        <ecNumber evidence="4">7.1.1.9</ecNumber>
    </recommendedName>
</protein>
<evidence type="ECO:0000256" key="4">
    <source>
        <dbReference type="ARBA" id="ARBA00012949"/>
    </source>
</evidence>
<evidence type="ECO:0000256" key="6">
    <source>
        <dbReference type="ARBA" id="ARBA00022475"/>
    </source>
</evidence>
<dbReference type="EC" id="7.1.1.9" evidence="4"/>
<keyword evidence="8 19" id="KW-0679">Respiratory chain</keyword>
<dbReference type="EMBL" id="CP036526">
    <property type="protein sequence ID" value="QDT09550.1"/>
    <property type="molecule type" value="Genomic_DNA"/>
</dbReference>
<dbReference type="PANTHER" id="PTHR10422">
    <property type="entry name" value="CYTOCHROME C OXIDASE SUBUNIT 1"/>
    <property type="match status" value="1"/>
</dbReference>
<feature type="transmembrane region" description="Helical" evidence="21">
    <location>
        <begin position="30"/>
        <end position="53"/>
    </location>
</feature>
<reference evidence="24 25" key="1">
    <citation type="submission" date="2019-02" db="EMBL/GenBank/DDBJ databases">
        <title>Deep-cultivation of Planctomycetes and their phenomic and genomic characterization uncovers novel biology.</title>
        <authorList>
            <person name="Wiegand S."/>
            <person name="Jogler M."/>
            <person name="Boedeker C."/>
            <person name="Pinto D."/>
            <person name="Vollmers J."/>
            <person name="Rivas-Marin E."/>
            <person name="Kohn T."/>
            <person name="Peeters S.H."/>
            <person name="Heuer A."/>
            <person name="Rast P."/>
            <person name="Oberbeckmann S."/>
            <person name="Bunk B."/>
            <person name="Jeske O."/>
            <person name="Meyerdierks A."/>
            <person name="Storesund J.E."/>
            <person name="Kallscheuer N."/>
            <person name="Luecker S."/>
            <person name="Lage O.M."/>
            <person name="Pohl T."/>
            <person name="Merkel B.J."/>
            <person name="Hornburger P."/>
            <person name="Mueller R.-W."/>
            <person name="Bruemmer F."/>
            <person name="Labrenz M."/>
            <person name="Spormann A.M."/>
            <person name="Op den Camp H."/>
            <person name="Overmann J."/>
            <person name="Amann R."/>
            <person name="Jetten M.S.M."/>
            <person name="Mascher T."/>
            <person name="Medema M.H."/>
            <person name="Devos D.P."/>
            <person name="Kaster A.-K."/>
            <person name="Ovreas L."/>
            <person name="Rohde M."/>
            <person name="Galperin M.Y."/>
            <person name="Jogler C."/>
        </authorList>
    </citation>
    <scope>NUCLEOTIDE SEQUENCE [LARGE SCALE GENOMIC DNA]</scope>
    <source>
        <strain evidence="24 25">K23_9</strain>
    </source>
</reference>
<evidence type="ECO:0000256" key="10">
    <source>
        <dbReference type="ARBA" id="ARBA00022723"/>
    </source>
</evidence>
<evidence type="ECO:0000256" key="19">
    <source>
        <dbReference type="RuleBase" id="RU000370"/>
    </source>
</evidence>
<dbReference type="PANTHER" id="PTHR10422:SF29">
    <property type="entry name" value="CYTOCHROME C OXIDASE SUBUNIT 1 HOMOLOG, BACTEROID"/>
    <property type="match status" value="1"/>
</dbReference>
<dbReference type="Gene3D" id="1.20.210.10">
    <property type="entry name" value="Cytochrome c oxidase-like, subunit I domain"/>
    <property type="match status" value="1"/>
</dbReference>
<evidence type="ECO:0000256" key="15">
    <source>
        <dbReference type="ARBA" id="ARBA00023008"/>
    </source>
</evidence>
<feature type="binding site" evidence="18">
    <location>
        <position position="222"/>
    </location>
    <ligand>
        <name>Cu cation</name>
        <dbReference type="ChEBI" id="CHEBI:23378"/>
        <label>B</label>
    </ligand>
</feature>
<keyword evidence="13 21" id="KW-1133">Transmembrane helix</keyword>
<sequence length="779" mass="87463">MEATIDSSTSSAQDSLEPDQFSYDDKIVRLFVTATILWALVATLVGLVVALLLVMPSLSGGLPYISFGRLRPLHTNAAIFAFAGNAIFAAVYYSTQRLCKARMWSDTLSQLHFWGWQLIIVAAAITLPLGITQSREYAELEWPIDILIAVVWLFIFGGNFLMTLIHRRERHMYVALWFYIATIVTVALLHVFNNLVIPAGWFKGYSVYAGVQDAFMQWWYGHNAVAFFLTTPFLGLMYYFLPKAAERPVFSYRLSIIHFWSLVFIYIWAGPHHLHYTALPEWACSLGMLFSLMLWMPSWGGMINGLLTLRGAWHKVAADPVLKFFVVGITFYGMSTFEGPMLSIKAVNALSHYTDWTIAHVHSGALGWNGFMAFGMIYWLLPVLYQTKLWSKKLMSLHFWTGTIGILLYIIPIYAAGLMQGLMWRAMDDTGHLVYPEFIETIQSVVPLWWLRVVGGTLYVSGVVMLAFNAFMTWTTRPAVYDIPVYTAPRLSKDYPDEPATESDLKDVPMLEAGKKLSVLGKMNWHRRWERLPVKFTVLTTAAVLVATLFELVPTFLIRSNVPTIATVTPYTPLELAGRHIYVSEGCYNCHSQMIRPIVAETKRYGEYSKPGEFIYDRPFQWGSRRIGPDLAREGGKQSSFWHWRHFENPTDVSPGSVMPSYQHLLDDDLKFNAIAPHVRAAAFLGAEYSEEELNNTEAVARKQSEVIAAEIVAQGGPAAMYDKQAIALIAYLQRVGTDLFKTPEPAAKTPADSPGDGEAAAADSEAGTTGNEATEDAQ</sequence>
<evidence type="ECO:0000259" key="23">
    <source>
        <dbReference type="PROSITE" id="PS51007"/>
    </source>
</evidence>
<dbReference type="AlphaFoldDB" id="A0A517NR03"/>
<dbReference type="InterPro" id="IPR023615">
    <property type="entry name" value="Cyt_c_Oxase_su1_BS"/>
</dbReference>
<accession>A0A517NR03</accession>
<evidence type="ECO:0000256" key="18">
    <source>
        <dbReference type="PIRSR" id="PIRSR604677-50"/>
    </source>
</evidence>
<dbReference type="PROSITE" id="PS50855">
    <property type="entry name" value="COX1"/>
    <property type="match status" value="1"/>
</dbReference>
<dbReference type="GO" id="GO:0005886">
    <property type="term" value="C:plasma membrane"/>
    <property type="evidence" value="ECO:0007669"/>
    <property type="project" value="UniProtKB-SubCell"/>
</dbReference>
<evidence type="ECO:0000256" key="9">
    <source>
        <dbReference type="ARBA" id="ARBA00022692"/>
    </source>
</evidence>
<feature type="region of interest" description="Disordered" evidence="20">
    <location>
        <begin position="743"/>
        <end position="779"/>
    </location>
</feature>
<comment type="subcellular location">
    <subcellularLocation>
        <location evidence="2">Cell membrane</location>
        <topology evidence="2">Multi-pass membrane protein</topology>
    </subcellularLocation>
</comment>
<dbReference type="GO" id="GO:0020037">
    <property type="term" value="F:heme binding"/>
    <property type="evidence" value="ECO:0007669"/>
    <property type="project" value="InterPro"/>
</dbReference>
<dbReference type="RefSeq" id="WP_145417096.1">
    <property type="nucleotide sequence ID" value="NZ_CP036526.1"/>
</dbReference>
<feature type="binding site" description="axial binding residue" evidence="18">
    <location>
        <position position="74"/>
    </location>
    <ligand>
        <name>heme b</name>
        <dbReference type="ChEBI" id="CHEBI:60344"/>
        <label>1; low-spin</label>
    </ligand>
    <ligandPart>
        <name>Fe</name>
        <dbReference type="ChEBI" id="CHEBI:18248"/>
    </ligandPart>
</feature>
<keyword evidence="10 18" id="KW-0479">Metal-binding</keyword>
<feature type="transmembrane region" description="Helical" evidence="21">
    <location>
        <begin position="73"/>
        <end position="93"/>
    </location>
</feature>
<evidence type="ECO:0000259" key="22">
    <source>
        <dbReference type="PROSITE" id="PS50855"/>
    </source>
</evidence>
<feature type="transmembrane region" description="Helical" evidence="21">
    <location>
        <begin position="250"/>
        <end position="269"/>
    </location>
</feature>
<dbReference type="InterPro" id="IPR023616">
    <property type="entry name" value="Cyt_c_oxase-like_su1_dom"/>
</dbReference>
<feature type="binding site" evidence="18">
    <location>
        <position position="272"/>
    </location>
    <ligand>
        <name>Cu cation</name>
        <dbReference type="ChEBI" id="CHEBI:23378"/>
        <label>B</label>
    </ligand>
</feature>
<dbReference type="GO" id="GO:0009060">
    <property type="term" value="P:aerobic respiration"/>
    <property type="evidence" value="ECO:0007669"/>
    <property type="project" value="InterPro"/>
</dbReference>
<proteinExistence type="inferred from homology"/>
<feature type="transmembrane region" description="Helical" evidence="21">
    <location>
        <begin position="364"/>
        <end position="385"/>
    </location>
</feature>
<evidence type="ECO:0000256" key="7">
    <source>
        <dbReference type="ARBA" id="ARBA00022617"/>
    </source>
</evidence>
<keyword evidence="25" id="KW-1185">Reference proteome</keyword>
<dbReference type="SUPFAM" id="SSF46626">
    <property type="entry name" value="Cytochrome c"/>
    <property type="match status" value="1"/>
</dbReference>
<feature type="transmembrane region" description="Helical" evidence="21">
    <location>
        <begin position="217"/>
        <end position="241"/>
    </location>
</feature>
<keyword evidence="7 18" id="KW-0349">Heme</keyword>
<keyword evidence="16 21" id="KW-0472">Membrane</keyword>
<dbReference type="InterPro" id="IPR004677">
    <property type="entry name" value="Cyt_c_oxidase_cbb3_su1"/>
</dbReference>
<dbReference type="SUPFAM" id="SSF81442">
    <property type="entry name" value="Cytochrome c oxidase subunit I-like"/>
    <property type="match status" value="1"/>
</dbReference>
<keyword evidence="12 19" id="KW-0249">Electron transport</keyword>
<feature type="transmembrane region" description="Helical" evidence="21">
    <location>
        <begin position="289"/>
        <end position="309"/>
    </location>
</feature>
<organism evidence="24 25">
    <name type="scientific">Stieleria marina</name>
    <dbReference type="NCBI Taxonomy" id="1930275"/>
    <lineage>
        <taxon>Bacteria</taxon>
        <taxon>Pseudomonadati</taxon>
        <taxon>Planctomycetota</taxon>
        <taxon>Planctomycetia</taxon>
        <taxon>Pirellulales</taxon>
        <taxon>Pirellulaceae</taxon>
        <taxon>Stieleria</taxon>
    </lineage>
</organism>
<evidence type="ECO:0000256" key="1">
    <source>
        <dbReference type="ARBA" id="ARBA00001970"/>
    </source>
</evidence>
<name>A0A517NR03_9BACT</name>
<evidence type="ECO:0000256" key="5">
    <source>
        <dbReference type="ARBA" id="ARBA00022448"/>
    </source>
</evidence>
<evidence type="ECO:0000313" key="24">
    <source>
        <dbReference type="EMBL" id="QDT09550.1"/>
    </source>
</evidence>
<dbReference type="InterPro" id="IPR009056">
    <property type="entry name" value="Cyt_c-like_dom"/>
</dbReference>
<feature type="transmembrane region" description="Helical" evidence="21">
    <location>
        <begin position="532"/>
        <end position="553"/>
    </location>
</feature>
<evidence type="ECO:0000256" key="16">
    <source>
        <dbReference type="ARBA" id="ARBA00023136"/>
    </source>
</evidence>
<comment type="pathway">
    <text evidence="3">Energy metabolism; oxidative phosphorylation.</text>
</comment>
<evidence type="ECO:0000256" key="12">
    <source>
        <dbReference type="ARBA" id="ARBA00022982"/>
    </source>
</evidence>